<sequence length="60" mass="6472">MFSRRQFLLASGGLGMTALAIGLLPKFSTGTAWISEASAAEAFEVTHSDSEWHTILSDEQ</sequence>
<organism evidence="1 2">
    <name type="scientific">Pseudomonas jessenii</name>
    <dbReference type="NCBI Taxonomy" id="77298"/>
    <lineage>
        <taxon>Bacteria</taxon>
        <taxon>Pseudomonadati</taxon>
        <taxon>Pseudomonadota</taxon>
        <taxon>Gammaproteobacteria</taxon>
        <taxon>Pseudomonadales</taxon>
        <taxon>Pseudomonadaceae</taxon>
        <taxon>Pseudomonas</taxon>
    </lineage>
</organism>
<dbReference type="Proteomes" id="UP000247437">
    <property type="component" value="Unassembled WGS sequence"/>
</dbReference>
<evidence type="ECO:0000313" key="1">
    <source>
        <dbReference type="EMBL" id="PYY66669.1"/>
    </source>
</evidence>
<name>A0A2W0EBM2_PSEJE</name>
<dbReference type="PROSITE" id="PS51318">
    <property type="entry name" value="TAT"/>
    <property type="match status" value="1"/>
</dbReference>
<dbReference type="InterPro" id="IPR006311">
    <property type="entry name" value="TAT_signal"/>
</dbReference>
<reference evidence="1 2" key="1">
    <citation type="journal article" date="2018" name="Appl. Microbiol. Biotechnol.">
        <title>Characterization of the caprolactam degradation pathway in Pseudomonas jessenii using mass spectrometry-based proteomics.</title>
        <authorList>
            <person name="Otzen M."/>
            <person name="Palacio C."/>
            <person name="Janssen D.B."/>
        </authorList>
    </citation>
    <scope>NUCLEOTIDE SEQUENCE [LARGE SCALE GENOMIC DNA]</scope>
    <source>
        <strain evidence="1 2">GO3</strain>
    </source>
</reference>
<gene>
    <name evidence="1" type="ORF">CRX42_31135</name>
</gene>
<feature type="non-terminal residue" evidence="1">
    <location>
        <position position="60"/>
    </location>
</feature>
<evidence type="ECO:0000313" key="2">
    <source>
        <dbReference type="Proteomes" id="UP000247437"/>
    </source>
</evidence>
<protein>
    <submittedName>
        <fullName evidence="1">Peptide-methionine (R)-S-oxide reductase</fullName>
    </submittedName>
</protein>
<proteinExistence type="predicted"/>
<dbReference type="AlphaFoldDB" id="A0A2W0EBM2"/>
<dbReference type="EMBL" id="PDLL01000751">
    <property type="protein sequence ID" value="PYY66669.1"/>
    <property type="molecule type" value="Genomic_DNA"/>
</dbReference>
<accession>A0A2W0EBM2</accession>
<comment type="caution">
    <text evidence="1">The sequence shown here is derived from an EMBL/GenBank/DDBJ whole genome shotgun (WGS) entry which is preliminary data.</text>
</comment>